<dbReference type="EMBL" id="JAGFNK010000045">
    <property type="protein sequence ID" value="KAI9510322.1"/>
    <property type="molecule type" value="Genomic_DNA"/>
</dbReference>
<keyword evidence="2" id="KW-1185">Reference proteome</keyword>
<organism evidence="1 2">
    <name type="scientific">Russula earlei</name>
    <dbReference type="NCBI Taxonomy" id="71964"/>
    <lineage>
        <taxon>Eukaryota</taxon>
        <taxon>Fungi</taxon>
        <taxon>Dikarya</taxon>
        <taxon>Basidiomycota</taxon>
        <taxon>Agaricomycotina</taxon>
        <taxon>Agaricomycetes</taxon>
        <taxon>Russulales</taxon>
        <taxon>Russulaceae</taxon>
        <taxon>Russula</taxon>
    </lineage>
</organism>
<accession>A0ACC0UFN8</accession>
<protein>
    <submittedName>
        <fullName evidence="1">Uncharacterized protein</fullName>
    </submittedName>
</protein>
<reference evidence="1" key="1">
    <citation type="submission" date="2021-03" db="EMBL/GenBank/DDBJ databases">
        <title>Evolutionary priming and transition to the ectomycorrhizal habit in an iconic lineage of mushroom-forming fungi: is preadaptation a requirement?</title>
        <authorList>
            <consortium name="DOE Joint Genome Institute"/>
            <person name="Looney B.P."/>
            <person name="Miyauchi S."/>
            <person name="Morin E."/>
            <person name="Drula E."/>
            <person name="Courty P.E."/>
            <person name="Chicoki N."/>
            <person name="Fauchery L."/>
            <person name="Kohler A."/>
            <person name="Kuo A."/>
            <person name="LaButti K."/>
            <person name="Pangilinan J."/>
            <person name="Lipzen A."/>
            <person name="Riley R."/>
            <person name="Andreopoulos W."/>
            <person name="He G."/>
            <person name="Johnson J."/>
            <person name="Barry K.W."/>
            <person name="Grigoriev I.V."/>
            <person name="Nagy L."/>
            <person name="Hibbett D."/>
            <person name="Henrissat B."/>
            <person name="Matheny P.B."/>
            <person name="Labbe J."/>
            <person name="Martin A.F."/>
        </authorList>
    </citation>
    <scope>NUCLEOTIDE SEQUENCE</scope>
    <source>
        <strain evidence="1">BPL698</strain>
    </source>
</reference>
<dbReference type="Proteomes" id="UP001207468">
    <property type="component" value="Unassembled WGS sequence"/>
</dbReference>
<proteinExistence type="predicted"/>
<gene>
    <name evidence="1" type="ORF">F5148DRAFT_608117</name>
</gene>
<comment type="caution">
    <text evidence="1">The sequence shown here is derived from an EMBL/GenBank/DDBJ whole genome shotgun (WGS) entry which is preliminary data.</text>
</comment>
<name>A0ACC0UFN8_9AGAM</name>
<sequence length="457" mass="50964">MLSNTATIRQSEIPGKPQSAVVRNYSLAAVAEMEVDFRSALLSDPGPPCAVGVSIELAPVGCYIQTLALATQDKVFCLLLQQSPSSAQSETLQKLFSNIEYLTGFELPYTIVLLAYILGFDVSGYDLSSLSMHAKRGALTTPGNFINSKNISALERPINERWDGGFERSYANFTGTREPSYALRAWFTAIAANMAFDDVRLGQRMSTQFVEKPMLQLYSDLTSRVIRLDCLKPRIQENDFCEIEKKSDGTMIVHNSRYKTRIRASRQTHLEVQLKNGDIIDARINGAEGRRSSAMPNQRLRGDVSHIRVIGREERTNAEQAQYRFLMFSLTMTRPTPLFVDLVWFPGNPQFLEGDEEIELSSGYESRVLEKLNDSQREVVSAMLSTAPQDSLVITHGPPGTGKTTTIAAAAEIWSSNGLPCWIIAQSNVGVKNIAESLLKREIDFKLIVSQEFLVEW</sequence>
<evidence type="ECO:0000313" key="2">
    <source>
        <dbReference type="Proteomes" id="UP001207468"/>
    </source>
</evidence>
<evidence type="ECO:0000313" key="1">
    <source>
        <dbReference type="EMBL" id="KAI9510322.1"/>
    </source>
</evidence>